<dbReference type="PANTHER" id="PTHR43798:SF33">
    <property type="entry name" value="HYDROLASE, PUTATIVE (AFU_ORTHOLOGUE AFUA_2G14860)-RELATED"/>
    <property type="match status" value="1"/>
</dbReference>
<dbReference type="RefSeq" id="WP_252440886.1">
    <property type="nucleotide sequence ID" value="NZ_JAGSOV010000041.1"/>
</dbReference>
<dbReference type="PANTHER" id="PTHR43798">
    <property type="entry name" value="MONOACYLGLYCEROL LIPASE"/>
    <property type="match status" value="1"/>
</dbReference>
<dbReference type="InterPro" id="IPR050266">
    <property type="entry name" value="AB_hydrolase_sf"/>
</dbReference>
<dbReference type="InterPro" id="IPR029058">
    <property type="entry name" value="AB_hydrolase_fold"/>
</dbReference>
<evidence type="ECO:0000259" key="1">
    <source>
        <dbReference type="Pfam" id="PF00561"/>
    </source>
</evidence>
<proteinExistence type="predicted"/>
<dbReference type="EMBL" id="JAGSOV010000041">
    <property type="protein sequence ID" value="MCO1657308.1"/>
    <property type="molecule type" value="Genomic_DNA"/>
</dbReference>
<keyword evidence="3" id="KW-1185">Reference proteome</keyword>
<reference evidence="2" key="1">
    <citation type="submission" date="2021-04" db="EMBL/GenBank/DDBJ databases">
        <title>Pseudonocardia sp. nov., isolated from sandy soil of mangrove forest.</title>
        <authorList>
            <person name="Zan Z."/>
            <person name="Huang R."/>
            <person name="Liu W."/>
        </authorList>
    </citation>
    <scope>NUCLEOTIDE SEQUENCE</scope>
    <source>
        <strain evidence="2">S2-4</strain>
    </source>
</reference>
<dbReference type="PRINTS" id="PR00111">
    <property type="entry name" value="ABHYDROLASE"/>
</dbReference>
<feature type="domain" description="AB hydrolase-1" evidence="1">
    <location>
        <begin position="36"/>
        <end position="266"/>
    </location>
</feature>
<dbReference type="InterPro" id="IPR000073">
    <property type="entry name" value="AB_hydrolase_1"/>
</dbReference>
<organism evidence="2 3">
    <name type="scientific">Pseudonocardia humida</name>
    <dbReference type="NCBI Taxonomy" id="2800819"/>
    <lineage>
        <taxon>Bacteria</taxon>
        <taxon>Bacillati</taxon>
        <taxon>Actinomycetota</taxon>
        <taxon>Actinomycetes</taxon>
        <taxon>Pseudonocardiales</taxon>
        <taxon>Pseudonocardiaceae</taxon>
        <taxon>Pseudonocardia</taxon>
    </lineage>
</organism>
<dbReference type="GO" id="GO:0016787">
    <property type="term" value="F:hydrolase activity"/>
    <property type="evidence" value="ECO:0007669"/>
    <property type="project" value="UniProtKB-KW"/>
</dbReference>
<dbReference type="Pfam" id="PF00561">
    <property type="entry name" value="Abhydrolase_1"/>
    <property type="match status" value="1"/>
</dbReference>
<gene>
    <name evidence="2" type="ORF">KDL28_19820</name>
</gene>
<keyword evidence="2" id="KW-0378">Hydrolase</keyword>
<name>A0ABT1A2U3_9PSEU</name>
<protein>
    <submittedName>
        <fullName evidence="2">Alpha/beta fold hydrolase</fullName>
    </submittedName>
</protein>
<dbReference type="Gene3D" id="3.40.50.1820">
    <property type="entry name" value="alpha/beta hydrolase"/>
    <property type="match status" value="1"/>
</dbReference>
<dbReference type="SUPFAM" id="SSF53474">
    <property type="entry name" value="alpha/beta-Hydrolases"/>
    <property type="match status" value="1"/>
</dbReference>
<evidence type="ECO:0000313" key="3">
    <source>
        <dbReference type="Proteomes" id="UP001165283"/>
    </source>
</evidence>
<comment type="caution">
    <text evidence="2">The sequence shown here is derived from an EMBL/GenBank/DDBJ whole genome shotgun (WGS) entry which is preliminary data.</text>
</comment>
<dbReference type="Proteomes" id="UP001165283">
    <property type="component" value="Unassembled WGS sequence"/>
</dbReference>
<sequence length="296" mass="32688">MSIWTDLSPIAFRVEFVDAGGVRTRALRAGDPGAEPVVFLHGTSGHLEAFSRNVVAHAGYDVHAIDMLGHGRTGKPDRPYEIADYVEHLLDYFDAVGIDRAHVVGESLGGWVGARTATTHPERVRSLQLLCAGGTVANPAVMERIRTSTRQAVTNDDVELTRERLRLLMADPADATEELVEVRHAIYHAPDFVANVDNLLSLQDMARRRRNLLTPEELGRIPHPTLIVWGRQNPFGEVPEAAAMHERIPGSRLELFDECGHWPQHEQAARYNALSLEFLGEAARRPLPVADGSGVR</sequence>
<evidence type="ECO:0000313" key="2">
    <source>
        <dbReference type="EMBL" id="MCO1657308.1"/>
    </source>
</evidence>
<accession>A0ABT1A2U3</accession>